<dbReference type="Gramene" id="ONK76210">
    <property type="protein sequence ID" value="ONK76210"/>
    <property type="gene ID" value="A4U43_C03F25150"/>
</dbReference>
<evidence type="ECO:0000313" key="2">
    <source>
        <dbReference type="EMBL" id="ONK76210.1"/>
    </source>
</evidence>
<keyword evidence="3" id="KW-1185">Reference proteome</keyword>
<feature type="compositionally biased region" description="Basic residues" evidence="1">
    <location>
        <begin position="72"/>
        <end position="83"/>
    </location>
</feature>
<name>A0A5P1FHZ9_ASPOF</name>
<protein>
    <submittedName>
        <fullName evidence="2">Uncharacterized protein</fullName>
    </submittedName>
</protein>
<evidence type="ECO:0000256" key="1">
    <source>
        <dbReference type="SAM" id="MobiDB-lite"/>
    </source>
</evidence>
<evidence type="ECO:0000313" key="3">
    <source>
        <dbReference type="Proteomes" id="UP000243459"/>
    </source>
</evidence>
<gene>
    <name evidence="2" type="ORF">A4U43_C03F25150</name>
</gene>
<organism evidence="2 3">
    <name type="scientific">Asparagus officinalis</name>
    <name type="common">Garden asparagus</name>
    <dbReference type="NCBI Taxonomy" id="4686"/>
    <lineage>
        <taxon>Eukaryota</taxon>
        <taxon>Viridiplantae</taxon>
        <taxon>Streptophyta</taxon>
        <taxon>Embryophyta</taxon>
        <taxon>Tracheophyta</taxon>
        <taxon>Spermatophyta</taxon>
        <taxon>Magnoliopsida</taxon>
        <taxon>Liliopsida</taxon>
        <taxon>Asparagales</taxon>
        <taxon>Asparagaceae</taxon>
        <taxon>Asparagoideae</taxon>
        <taxon>Asparagus</taxon>
    </lineage>
</organism>
<accession>A0A5P1FHZ9</accession>
<feature type="compositionally biased region" description="Basic and acidic residues" evidence="1">
    <location>
        <begin position="62"/>
        <end position="71"/>
    </location>
</feature>
<dbReference type="Proteomes" id="UP000243459">
    <property type="component" value="Chromosome 3"/>
</dbReference>
<feature type="region of interest" description="Disordered" evidence="1">
    <location>
        <begin position="60"/>
        <end position="83"/>
    </location>
</feature>
<sequence length="83" mass="8978">MDGTVKEEMALRCRVGRGARRFDGAVGCRKEGGGWHGVVGAASLEVGLASLSGGCGDGVAWNEKRDTGGFREKRRRKREKEKK</sequence>
<dbReference type="EMBL" id="CM007383">
    <property type="protein sequence ID" value="ONK76210.1"/>
    <property type="molecule type" value="Genomic_DNA"/>
</dbReference>
<proteinExistence type="predicted"/>
<dbReference type="AlphaFoldDB" id="A0A5P1FHZ9"/>
<reference evidence="3" key="1">
    <citation type="journal article" date="2017" name="Nat. Commun.">
        <title>The asparagus genome sheds light on the origin and evolution of a young Y chromosome.</title>
        <authorList>
            <person name="Harkess A."/>
            <person name="Zhou J."/>
            <person name="Xu C."/>
            <person name="Bowers J.E."/>
            <person name="Van der Hulst R."/>
            <person name="Ayyampalayam S."/>
            <person name="Mercati F."/>
            <person name="Riccardi P."/>
            <person name="McKain M.R."/>
            <person name="Kakrana A."/>
            <person name="Tang H."/>
            <person name="Ray J."/>
            <person name="Groenendijk J."/>
            <person name="Arikit S."/>
            <person name="Mathioni S.M."/>
            <person name="Nakano M."/>
            <person name="Shan H."/>
            <person name="Telgmann-Rauber A."/>
            <person name="Kanno A."/>
            <person name="Yue Z."/>
            <person name="Chen H."/>
            <person name="Li W."/>
            <person name="Chen Y."/>
            <person name="Xu X."/>
            <person name="Zhang Y."/>
            <person name="Luo S."/>
            <person name="Chen H."/>
            <person name="Gao J."/>
            <person name="Mao Z."/>
            <person name="Pires J.C."/>
            <person name="Luo M."/>
            <person name="Kudrna D."/>
            <person name="Wing R.A."/>
            <person name="Meyers B.C."/>
            <person name="Yi K."/>
            <person name="Kong H."/>
            <person name="Lavrijsen P."/>
            <person name="Sunseri F."/>
            <person name="Falavigna A."/>
            <person name="Ye Y."/>
            <person name="Leebens-Mack J.H."/>
            <person name="Chen G."/>
        </authorList>
    </citation>
    <scope>NUCLEOTIDE SEQUENCE [LARGE SCALE GENOMIC DNA]</scope>
    <source>
        <strain evidence="3">cv. DH0086</strain>
    </source>
</reference>